<accession>I2GFS4</accession>
<organism evidence="2 3">
    <name type="scientific">Fibrisoma limi BUZ 3</name>
    <dbReference type="NCBI Taxonomy" id="1185876"/>
    <lineage>
        <taxon>Bacteria</taxon>
        <taxon>Pseudomonadati</taxon>
        <taxon>Bacteroidota</taxon>
        <taxon>Cytophagia</taxon>
        <taxon>Cytophagales</taxon>
        <taxon>Spirosomataceae</taxon>
        <taxon>Fibrisoma</taxon>
    </lineage>
</organism>
<comment type="caution">
    <text evidence="2">The sequence shown here is derived from an EMBL/GenBank/DDBJ whole genome shotgun (WGS) entry which is preliminary data.</text>
</comment>
<keyword evidence="2" id="KW-0489">Methyltransferase</keyword>
<dbReference type="EMBL" id="CAIT01000006">
    <property type="protein sequence ID" value="CCH52749.1"/>
    <property type="molecule type" value="Genomic_DNA"/>
</dbReference>
<dbReference type="Proteomes" id="UP000009309">
    <property type="component" value="Unassembled WGS sequence"/>
</dbReference>
<evidence type="ECO:0000259" key="1">
    <source>
        <dbReference type="Pfam" id="PF08242"/>
    </source>
</evidence>
<name>I2GFS4_9BACT</name>
<protein>
    <submittedName>
        <fullName evidence="2">Methyltransferase type 12</fullName>
        <ecNumber evidence="2">2.1.1.-</ecNumber>
    </submittedName>
</protein>
<keyword evidence="2" id="KW-0808">Transferase</keyword>
<evidence type="ECO:0000313" key="3">
    <source>
        <dbReference type="Proteomes" id="UP000009309"/>
    </source>
</evidence>
<keyword evidence="3" id="KW-1185">Reference proteome</keyword>
<dbReference type="SUPFAM" id="SSF53335">
    <property type="entry name" value="S-adenosyl-L-methionine-dependent methyltransferases"/>
    <property type="match status" value="1"/>
</dbReference>
<feature type="domain" description="Methyltransferase type 12" evidence="1">
    <location>
        <begin position="61"/>
        <end position="159"/>
    </location>
</feature>
<evidence type="ECO:0000313" key="2">
    <source>
        <dbReference type="EMBL" id="CCH52749.1"/>
    </source>
</evidence>
<dbReference type="STRING" id="1185876.BN8_01771"/>
<dbReference type="GO" id="GO:0008168">
    <property type="term" value="F:methyltransferase activity"/>
    <property type="evidence" value="ECO:0007669"/>
    <property type="project" value="UniProtKB-KW"/>
</dbReference>
<gene>
    <name evidence="2" type="primary">ubiE</name>
    <name evidence="2" type="ORF">BN8_01771</name>
</gene>
<dbReference type="CDD" id="cd02440">
    <property type="entry name" value="AdoMet_MTases"/>
    <property type="match status" value="1"/>
</dbReference>
<sequence>MLNYRLCSFFTTMRAQPQYPGGNFDWVAPLYDALSFFVFGRSLQRAQTLLLGELQPGASILIVGGGTGFLLEPILTQCQPSQVLYLETSARMLAQASGRMFQKPILGSVEFRLGDETALRPDERFDVIITPFVLDLFTEQTLAQRMLPRLRQALNPDGHWLVTDFVRTDKWTHQALLWLMITFFRLTAGIETRQLANWPRLLRKAGLIRLESRSAVGGMVVSEIWRLATVS</sequence>
<dbReference type="InterPro" id="IPR029063">
    <property type="entry name" value="SAM-dependent_MTases_sf"/>
</dbReference>
<dbReference type="InterPro" id="IPR013217">
    <property type="entry name" value="Methyltransf_12"/>
</dbReference>
<dbReference type="EC" id="2.1.1.-" evidence="2"/>
<dbReference type="Gene3D" id="3.40.50.150">
    <property type="entry name" value="Vaccinia Virus protein VP39"/>
    <property type="match status" value="1"/>
</dbReference>
<proteinExistence type="predicted"/>
<dbReference type="eggNOG" id="COG2226">
    <property type="taxonomic scope" value="Bacteria"/>
</dbReference>
<dbReference type="AlphaFoldDB" id="I2GFS4"/>
<reference evidence="2 3" key="1">
    <citation type="journal article" date="2012" name="J. Bacteriol.">
        <title>Genome Sequence of the Filamentous Bacterium Fibrisoma limi BUZ 3T.</title>
        <authorList>
            <person name="Filippini M."/>
            <person name="Qi W."/>
            <person name="Jaenicke S."/>
            <person name="Goesmann A."/>
            <person name="Smits T.H."/>
            <person name="Bagheri H.C."/>
        </authorList>
    </citation>
    <scope>NUCLEOTIDE SEQUENCE [LARGE SCALE GENOMIC DNA]</scope>
    <source>
        <strain evidence="3">BUZ 3T</strain>
    </source>
</reference>
<dbReference type="Pfam" id="PF08242">
    <property type="entry name" value="Methyltransf_12"/>
    <property type="match status" value="1"/>
</dbReference>
<dbReference type="GO" id="GO:0032259">
    <property type="term" value="P:methylation"/>
    <property type="evidence" value="ECO:0007669"/>
    <property type="project" value="UniProtKB-KW"/>
</dbReference>